<comment type="similarity">
    <text evidence="1">Belongs to the RelE toxin family.</text>
</comment>
<dbReference type="Pfam" id="PF05016">
    <property type="entry name" value="ParE_toxin"/>
    <property type="match status" value="1"/>
</dbReference>
<accession>A0ABW3TMP8</accession>
<evidence type="ECO:0000256" key="1">
    <source>
        <dbReference type="ARBA" id="ARBA00006226"/>
    </source>
</evidence>
<dbReference type="SUPFAM" id="SSF143011">
    <property type="entry name" value="RelE-like"/>
    <property type="match status" value="1"/>
</dbReference>
<dbReference type="Gene3D" id="3.30.2310.20">
    <property type="entry name" value="RelE-like"/>
    <property type="match status" value="1"/>
</dbReference>
<proteinExistence type="inferred from homology"/>
<protein>
    <submittedName>
        <fullName evidence="3">Type II toxin-antitoxin system RelE/ParE family toxin</fullName>
    </submittedName>
</protein>
<dbReference type="PANTHER" id="PTHR35601">
    <property type="entry name" value="TOXIN RELE"/>
    <property type="match status" value="1"/>
</dbReference>
<dbReference type="RefSeq" id="WP_343957972.1">
    <property type="nucleotide sequence ID" value="NZ_BAAAKZ010000002.1"/>
</dbReference>
<dbReference type="InterPro" id="IPR035093">
    <property type="entry name" value="RelE/ParE_toxin_dom_sf"/>
</dbReference>
<evidence type="ECO:0000313" key="3">
    <source>
        <dbReference type="EMBL" id="MFD1201572.1"/>
    </source>
</evidence>
<keyword evidence="2" id="KW-1277">Toxin-antitoxin system</keyword>
<sequence>MWRLLYSRRADRQLGKLGPGVRRIIVAWLNKHIDGCVNPRSTGKGLTGGQSGKWRYRLGDNRVLCEICDAEPVVLAIEVGHRREIYR</sequence>
<dbReference type="EMBL" id="JBHTLY010000002">
    <property type="protein sequence ID" value="MFD1201572.1"/>
    <property type="molecule type" value="Genomic_DNA"/>
</dbReference>
<keyword evidence="4" id="KW-1185">Reference proteome</keyword>
<comment type="caution">
    <text evidence="3">The sequence shown here is derived from an EMBL/GenBank/DDBJ whole genome shotgun (WGS) entry which is preliminary data.</text>
</comment>
<evidence type="ECO:0000256" key="2">
    <source>
        <dbReference type="ARBA" id="ARBA00022649"/>
    </source>
</evidence>
<dbReference type="Proteomes" id="UP001597181">
    <property type="component" value="Unassembled WGS sequence"/>
</dbReference>
<name>A0ABW3TMP8_9MICO</name>
<evidence type="ECO:0000313" key="4">
    <source>
        <dbReference type="Proteomes" id="UP001597181"/>
    </source>
</evidence>
<dbReference type="InterPro" id="IPR007712">
    <property type="entry name" value="RelE/ParE_toxin"/>
</dbReference>
<gene>
    <name evidence="3" type="ORF">ACFQ3U_06665</name>
</gene>
<organism evidence="3 4">
    <name type="scientific">Leucobacter albus</name>
    <dbReference type="NCBI Taxonomy" id="272210"/>
    <lineage>
        <taxon>Bacteria</taxon>
        <taxon>Bacillati</taxon>
        <taxon>Actinomycetota</taxon>
        <taxon>Actinomycetes</taxon>
        <taxon>Micrococcales</taxon>
        <taxon>Microbacteriaceae</taxon>
        <taxon>Leucobacter</taxon>
    </lineage>
</organism>
<dbReference type="PANTHER" id="PTHR35601:SF1">
    <property type="entry name" value="TOXIN RELE"/>
    <property type="match status" value="1"/>
</dbReference>
<reference evidence="4" key="1">
    <citation type="journal article" date="2019" name="Int. J. Syst. Evol. Microbiol.">
        <title>The Global Catalogue of Microorganisms (GCM) 10K type strain sequencing project: providing services to taxonomists for standard genome sequencing and annotation.</title>
        <authorList>
            <consortium name="The Broad Institute Genomics Platform"/>
            <consortium name="The Broad Institute Genome Sequencing Center for Infectious Disease"/>
            <person name="Wu L."/>
            <person name="Ma J."/>
        </authorList>
    </citation>
    <scope>NUCLEOTIDE SEQUENCE [LARGE SCALE GENOMIC DNA]</scope>
    <source>
        <strain evidence="4">CCUG 50213</strain>
    </source>
</reference>